<dbReference type="InterPro" id="IPR027417">
    <property type="entry name" value="P-loop_NTPase"/>
</dbReference>
<name>A0A8H6SHM4_9AGAR</name>
<keyword evidence="2" id="KW-0812">Transmembrane</keyword>
<dbReference type="PANTHER" id="PTHR10039">
    <property type="entry name" value="AMELOGENIN"/>
    <property type="match status" value="1"/>
</dbReference>
<accession>A0A8H6SHM4</accession>
<dbReference type="Pfam" id="PF24883">
    <property type="entry name" value="NPHP3_N"/>
    <property type="match status" value="1"/>
</dbReference>
<sequence>MSQYNIYGGTGGGGGQGGQHGGSGGAGYGATLHLDAEHISGQFNNIGHDLVQRFYYAAAGAKIIWEEIAGVRASYNSDAQFSRGVCLPGTRESLLGDIKKWIASDRDSPPICWVSGPAGVGKSAVALTIAKECAKDEDLAASFFFLKSDPKRNNPSFLALSLAYGLLTLMPPLDSLIDRRISNNPNILEGSLEDQFQELVVSPVLEGKEKRHIIPWVSRKHPCVIVIDGLDECGDSTVQERLVKTFVSAYQRSRDFPLRLLIFSRPESWIQNTFNLSEVKSLTRSISFNGEYLPDKDMEKYFTHEFTAIRANPRYSQIKFPSTWPAEDDMKKLIMNASGQFSYATTVTHFVQTGNADPMEQLKLILANSSTDPSRESFFGQIDQVYRQIIVSGLPVEPSEAEAERDKLLSIFSAILLLPNHAPTTPEFIELLLELPPGNVSLTLSSMHSVFAVGTKASDPIRVQQNSFASYLTDKSRSHEFYIDSMEQRNNLALRWLKVLSRFCRPPVTSFDSTQATLLSKWAQFCCTVDEPNLRLLEALESINLLHLLNAVISNPGSHSVSFWSAQEARGHWPLIFRSFTIVTTWLKREELGIKPSIAERFSNVIQSFDMQLSMDEKERRHLESWVALNLSDCRWECTYTKQVDDSVSWLLSGLQENTLDLFASQPKPSTDVEMHATCSAIVERLKDDLHTLADQARTSPRYRIGMVAETSEMEGIVSNLLDSKLLQRCGAEGDMSTTFHTISEDVKLLMGKMHIRPSYNPTGRRNNLISWCNSLPRKHEHRKAFIRADILSLAETDQNLSNFIQRFLIFLFFMTLMLILFVDRYFGFNYIPQPDSTCSVRVDSALTRIFLRACDIDTTGKGRLQAFLLRSTCTITRSITHVSCTSYTLLRLLFEFIGKVIEENNKKSQAKT</sequence>
<dbReference type="GeneID" id="59347785"/>
<protein>
    <submittedName>
        <fullName evidence="4">Putative nwd2 protein</fullName>
    </submittedName>
</protein>
<reference evidence="4" key="1">
    <citation type="submission" date="2020-05" db="EMBL/GenBank/DDBJ databases">
        <title>Mycena genomes resolve the evolution of fungal bioluminescence.</title>
        <authorList>
            <person name="Tsai I.J."/>
        </authorList>
    </citation>
    <scope>NUCLEOTIDE SEQUENCE</scope>
    <source>
        <strain evidence="4">171206Taipei</strain>
    </source>
</reference>
<dbReference type="Proteomes" id="UP000636479">
    <property type="component" value="Unassembled WGS sequence"/>
</dbReference>
<evidence type="ECO:0000313" key="5">
    <source>
        <dbReference type="Proteomes" id="UP000636479"/>
    </source>
</evidence>
<dbReference type="RefSeq" id="XP_037218511.1">
    <property type="nucleotide sequence ID" value="XM_037365269.1"/>
</dbReference>
<evidence type="ECO:0000256" key="2">
    <source>
        <dbReference type="SAM" id="Phobius"/>
    </source>
</evidence>
<evidence type="ECO:0000256" key="1">
    <source>
        <dbReference type="ARBA" id="ARBA00022737"/>
    </source>
</evidence>
<evidence type="ECO:0000313" key="4">
    <source>
        <dbReference type="EMBL" id="KAF7299123.1"/>
    </source>
</evidence>
<dbReference type="InterPro" id="IPR056884">
    <property type="entry name" value="NPHP3-like_N"/>
</dbReference>
<dbReference type="AlphaFoldDB" id="A0A8H6SHM4"/>
<dbReference type="Gene3D" id="3.40.50.300">
    <property type="entry name" value="P-loop containing nucleotide triphosphate hydrolases"/>
    <property type="match status" value="1"/>
</dbReference>
<dbReference type="SUPFAM" id="SSF52540">
    <property type="entry name" value="P-loop containing nucleoside triphosphate hydrolases"/>
    <property type="match status" value="1"/>
</dbReference>
<keyword evidence="1" id="KW-0677">Repeat</keyword>
<feature type="transmembrane region" description="Helical" evidence="2">
    <location>
        <begin position="804"/>
        <end position="823"/>
    </location>
</feature>
<dbReference type="OrthoDB" id="3014077at2759"/>
<organism evidence="4 5">
    <name type="scientific">Mycena indigotica</name>
    <dbReference type="NCBI Taxonomy" id="2126181"/>
    <lineage>
        <taxon>Eukaryota</taxon>
        <taxon>Fungi</taxon>
        <taxon>Dikarya</taxon>
        <taxon>Basidiomycota</taxon>
        <taxon>Agaricomycotina</taxon>
        <taxon>Agaricomycetes</taxon>
        <taxon>Agaricomycetidae</taxon>
        <taxon>Agaricales</taxon>
        <taxon>Marasmiineae</taxon>
        <taxon>Mycenaceae</taxon>
        <taxon>Mycena</taxon>
    </lineage>
</organism>
<proteinExistence type="predicted"/>
<comment type="caution">
    <text evidence="4">The sequence shown here is derived from an EMBL/GenBank/DDBJ whole genome shotgun (WGS) entry which is preliminary data.</text>
</comment>
<dbReference type="PANTHER" id="PTHR10039:SF14">
    <property type="entry name" value="NACHT DOMAIN-CONTAINING PROTEIN"/>
    <property type="match status" value="1"/>
</dbReference>
<keyword evidence="2" id="KW-1133">Transmembrane helix</keyword>
<feature type="domain" description="Nephrocystin 3-like N-terminal" evidence="3">
    <location>
        <begin position="90"/>
        <end position="265"/>
    </location>
</feature>
<keyword evidence="5" id="KW-1185">Reference proteome</keyword>
<dbReference type="EMBL" id="JACAZF010000007">
    <property type="protein sequence ID" value="KAF7299123.1"/>
    <property type="molecule type" value="Genomic_DNA"/>
</dbReference>
<gene>
    <name evidence="4" type="ORF">MIND_00860700</name>
</gene>
<evidence type="ECO:0000259" key="3">
    <source>
        <dbReference type="Pfam" id="PF24883"/>
    </source>
</evidence>
<keyword evidence="2" id="KW-0472">Membrane</keyword>